<keyword evidence="2" id="KW-1185">Reference proteome</keyword>
<evidence type="ECO:0000313" key="1">
    <source>
        <dbReference type="EMBL" id="MDA7020954.1"/>
    </source>
</evidence>
<dbReference type="Proteomes" id="UP001212337">
    <property type="component" value="Unassembled WGS sequence"/>
</dbReference>
<evidence type="ECO:0000313" key="2">
    <source>
        <dbReference type="Proteomes" id="UP001212337"/>
    </source>
</evidence>
<comment type="caution">
    <text evidence="1">The sequence shown here is derived from an EMBL/GenBank/DDBJ whole genome shotgun (WGS) entry which is preliminary data.</text>
</comment>
<sequence>MSAPGRPNPVKITSVTNVGHGGAIYEVLYDSGGATVPVVYRYFLMNLQPGDEEALQEAKKTAPFLVTKSSAAVREVLDDRVKLKVDGVIYGFHNISLFKVDGEINIVKFDLDSTAP</sequence>
<name>A0ABT4WNM8_PSEFR</name>
<protein>
    <submittedName>
        <fullName evidence="1">Uncharacterized protein</fullName>
    </submittedName>
</protein>
<gene>
    <name evidence="1" type="ORF">PI499_03510</name>
</gene>
<organism evidence="1 2">
    <name type="scientific">Pseudomonas fragi</name>
    <dbReference type="NCBI Taxonomy" id="296"/>
    <lineage>
        <taxon>Bacteria</taxon>
        <taxon>Pseudomonadati</taxon>
        <taxon>Pseudomonadota</taxon>
        <taxon>Gammaproteobacteria</taxon>
        <taxon>Pseudomonadales</taxon>
        <taxon>Pseudomonadaceae</taxon>
        <taxon>Pseudomonas</taxon>
    </lineage>
</organism>
<proteinExistence type="predicted"/>
<dbReference type="RefSeq" id="WP_141232530.1">
    <property type="nucleotide sequence ID" value="NZ_JAQJVI010000003.1"/>
</dbReference>
<accession>A0ABT4WNM8</accession>
<dbReference type="EMBL" id="JAQJVI010000003">
    <property type="protein sequence ID" value="MDA7020954.1"/>
    <property type="molecule type" value="Genomic_DNA"/>
</dbReference>
<dbReference type="GeneID" id="89545328"/>
<reference evidence="1 2" key="1">
    <citation type="submission" date="2023-01" db="EMBL/GenBank/DDBJ databases">
        <title>Effects of deletion of Siderophore biosynthase gene in Pseudomonas fragi on quorum sensing and spoliage ability.</title>
        <authorList>
            <person name="Cui F."/>
            <person name="Wang D."/>
            <person name="Liu J."/>
            <person name="Wang Q."/>
            <person name="Li T."/>
            <person name="Li J."/>
        </authorList>
    </citation>
    <scope>NUCLEOTIDE SEQUENCE [LARGE SCALE GENOMIC DNA]</scope>
    <source>
        <strain evidence="1 2">MS-10</strain>
    </source>
</reference>